<dbReference type="Proteomes" id="UP000005237">
    <property type="component" value="Unassembled WGS sequence"/>
</dbReference>
<evidence type="ECO:0000313" key="2">
    <source>
        <dbReference type="EnsemblMetazoa" id="CJA12893.1"/>
    </source>
</evidence>
<keyword evidence="1" id="KW-0472">Membrane</keyword>
<accession>A0A8R1HVA4</accession>
<protein>
    <submittedName>
        <fullName evidence="2">Uncharacterized protein</fullName>
    </submittedName>
</protein>
<keyword evidence="1" id="KW-1133">Transmembrane helix</keyword>
<reference evidence="2" key="2">
    <citation type="submission" date="2022-06" db="UniProtKB">
        <authorList>
            <consortium name="EnsemblMetazoa"/>
        </authorList>
    </citation>
    <scope>IDENTIFICATION</scope>
    <source>
        <strain evidence="2">DF5081</strain>
    </source>
</reference>
<dbReference type="AlphaFoldDB" id="A0A8R1HVA4"/>
<feature type="transmembrane region" description="Helical" evidence="1">
    <location>
        <begin position="36"/>
        <end position="56"/>
    </location>
</feature>
<evidence type="ECO:0000256" key="1">
    <source>
        <dbReference type="SAM" id="Phobius"/>
    </source>
</evidence>
<organism evidence="2 3">
    <name type="scientific">Caenorhabditis japonica</name>
    <dbReference type="NCBI Taxonomy" id="281687"/>
    <lineage>
        <taxon>Eukaryota</taxon>
        <taxon>Metazoa</taxon>
        <taxon>Ecdysozoa</taxon>
        <taxon>Nematoda</taxon>
        <taxon>Chromadorea</taxon>
        <taxon>Rhabditida</taxon>
        <taxon>Rhabditina</taxon>
        <taxon>Rhabditomorpha</taxon>
        <taxon>Rhabditoidea</taxon>
        <taxon>Rhabditidae</taxon>
        <taxon>Peloderinae</taxon>
        <taxon>Caenorhabditis</taxon>
    </lineage>
</organism>
<keyword evidence="3" id="KW-1185">Reference proteome</keyword>
<feature type="transmembrane region" description="Helical" evidence="1">
    <location>
        <begin position="68"/>
        <end position="87"/>
    </location>
</feature>
<sequence>MTSSHSLYVVDADGIFTPQTLDERTREFLEKDSKEIQTILVMGGITFFITIVMFLSKMDMSADNVMNYAPIIWLVGVMLFGAVINFVNYYKSKKRQKELDRMTVESLLANMALPASFPCLLPGPHDECCGGRGIPSRPLPTYDEVVVLDESQDKNASQNELPDYSTALSMLHKSPAQRENL</sequence>
<proteinExistence type="predicted"/>
<evidence type="ECO:0000313" key="3">
    <source>
        <dbReference type="Proteomes" id="UP000005237"/>
    </source>
</evidence>
<name>A0A8R1HVA4_CAEJA</name>
<reference evidence="3" key="1">
    <citation type="submission" date="2010-08" db="EMBL/GenBank/DDBJ databases">
        <authorList>
            <consortium name="Caenorhabditis japonica Sequencing Consortium"/>
            <person name="Wilson R.K."/>
        </authorList>
    </citation>
    <scope>NUCLEOTIDE SEQUENCE [LARGE SCALE GENOMIC DNA]</scope>
    <source>
        <strain evidence="3">DF5081</strain>
    </source>
</reference>
<dbReference type="OMA" id="KMDMSAD"/>
<dbReference type="EnsemblMetazoa" id="CJA12893.1">
    <property type="protein sequence ID" value="CJA12893.1"/>
    <property type="gene ID" value="WBGene00132097"/>
</dbReference>
<keyword evidence="1" id="KW-0812">Transmembrane</keyword>